<gene>
    <name evidence="3" type="ORF">NAEGRDRAFT_53419</name>
</gene>
<dbReference type="PROSITE" id="PS50011">
    <property type="entry name" value="PROTEIN_KINASE_DOM"/>
    <property type="match status" value="1"/>
</dbReference>
<keyword evidence="1" id="KW-1133">Transmembrane helix</keyword>
<dbReference type="GO" id="GO:0005524">
    <property type="term" value="F:ATP binding"/>
    <property type="evidence" value="ECO:0007669"/>
    <property type="project" value="InterPro"/>
</dbReference>
<dbReference type="EMBL" id="GG738913">
    <property type="protein sequence ID" value="EFC37884.1"/>
    <property type="molecule type" value="Genomic_DNA"/>
</dbReference>
<dbReference type="eggNOG" id="KOG0192">
    <property type="taxonomic scope" value="Eukaryota"/>
</dbReference>
<dbReference type="InParanoid" id="D2VZ59"/>
<dbReference type="VEuPathDB" id="AmoebaDB:NAEGRDRAFT_53419"/>
<dbReference type="KEGG" id="ngr:NAEGRDRAFT_53419"/>
<dbReference type="SUPFAM" id="SSF51126">
    <property type="entry name" value="Pectin lyase-like"/>
    <property type="match status" value="1"/>
</dbReference>
<evidence type="ECO:0000313" key="3">
    <source>
        <dbReference type="EMBL" id="EFC37884.1"/>
    </source>
</evidence>
<dbReference type="SMART" id="SM00220">
    <property type="entry name" value="S_TKc"/>
    <property type="match status" value="1"/>
</dbReference>
<dbReference type="Pfam" id="PF00069">
    <property type="entry name" value="Pkinase"/>
    <property type="match status" value="1"/>
</dbReference>
<protein>
    <submittedName>
        <fullName evidence="3">Predicted protein</fullName>
    </submittedName>
</protein>
<evidence type="ECO:0000259" key="2">
    <source>
        <dbReference type="PROSITE" id="PS50011"/>
    </source>
</evidence>
<dbReference type="Proteomes" id="UP000006671">
    <property type="component" value="Unassembled WGS sequence"/>
</dbReference>
<dbReference type="PANTHER" id="PTHR44329">
    <property type="entry name" value="SERINE/THREONINE-PROTEIN KINASE TNNI3K-RELATED"/>
    <property type="match status" value="1"/>
</dbReference>
<accession>D2VZ59</accession>
<dbReference type="InterPro" id="IPR000719">
    <property type="entry name" value="Prot_kinase_dom"/>
</dbReference>
<dbReference type="RefSeq" id="XP_002670628.1">
    <property type="nucleotide sequence ID" value="XM_002670582.1"/>
</dbReference>
<dbReference type="InterPro" id="IPR011009">
    <property type="entry name" value="Kinase-like_dom_sf"/>
</dbReference>
<feature type="domain" description="Protein kinase" evidence="2">
    <location>
        <begin position="754"/>
        <end position="1149"/>
    </location>
</feature>
<reference evidence="3 4" key="1">
    <citation type="journal article" date="2010" name="Cell">
        <title>The genome of Naegleria gruberi illuminates early eukaryotic versatility.</title>
        <authorList>
            <person name="Fritz-Laylin L.K."/>
            <person name="Prochnik S.E."/>
            <person name="Ginger M.L."/>
            <person name="Dacks J.B."/>
            <person name="Carpenter M.L."/>
            <person name="Field M.C."/>
            <person name="Kuo A."/>
            <person name="Paredez A."/>
            <person name="Chapman J."/>
            <person name="Pham J."/>
            <person name="Shu S."/>
            <person name="Neupane R."/>
            <person name="Cipriano M."/>
            <person name="Mancuso J."/>
            <person name="Tu H."/>
            <person name="Salamov A."/>
            <person name="Lindquist E."/>
            <person name="Shapiro H."/>
            <person name="Lucas S."/>
            <person name="Grigoriev I.V."/>
            <person name="Cande W.Z."/>
            <person name="Fulton C."/>
            <person name="Rokhsar D.S."/>
            <person name="Dawson S.C."/>
        </authorList>
    </citation>
    <scope>NUCLEOTIDE SEQUENCE [LARGE SCALE GENOMIC DNA]</scope>
    <source>
        <strain evidence="3 4">NEG-M</strain>
    </source>
</reference>
<dbReference type="SUPFAM" id="SSF56112">
    <property type="entry name" value="Protein kinase-like (PK-like)"/>
    <property type="match status" value="1"/>
</dbReference>
<dbReference type="AlphaFoldDB" id="D2VZ59"/>
<feature type="transmembrane region" description="Helical" evidence="1">
    <location>
        <begin position="841"/>
        <end position="871"/>
    </location>
</feature>
<organism evidence="4">
    <name type="scientific">Naegleria gruberi</name>
    <name type="common">Amoeba</name>
    <dbReference type="NCBI Taxonomy" id="5762"/>
    <lineage>
        <taxon>Eukaryota</taxon>
        <taxon>Discoba</taxon>
        <taxon>Heterolobosea</taxon>
        <taxon>Tetramitia</taxon>
        <taxon>Eutetramitia</taxon>
        <taxon>Vahlkampfiidae</taxon>
        <taxon>Naegleria</taxon>
    </lineage>
</organism>
<evidence type="ECO:0000256" key="1">
    <source>
        <dbReference type="SAM" id="Phobius"/>
    </source>
</evidence>
<sequence>MSNCWRKKIGERKNCFFHCNKSLVKRPIKESDFMIVEENSSEFDENLYEVVAEFLVIRKKFICKTNPNAILTIDLTEFPFGDTFVVFGFQVKLLEEDLFEMLNRDSHMSRELDLKPCRIYLVMMVGSVQGLENLNTKLDARSRMSSEGLSKRGLTGMAQAMATDVYMRAYVDPINGNNDVSNNCSMQSSPCASLKMVFNILERIPNYVEDGKTAYLAIFLMNNIGQAQINENCGIVVSNAFQKKFPEILFSTDSTLYLRKLSCGSNQGFLKSNNEVIPFLIQFFYMDLSNIAISVQNNTEVWTLLCIISDSSFKSERVTFDTSEIFGINSVDSNNFIIDGTTLRNATLNFICMEASLTIRYSNFIDSALTLDPQRLSSTRSITISSSHFKYSNRPNLKSFPSYFITNNRYPFEKFIIRDSTFEGSGRDSDNIGGISIPHIYPFILDVDGSNFKKLYSKEGGALNIAGYSTVIISRTVFDSNRALYMGGSIRLKGLASRANFLQCTFLNNEQIVQNYASSSSELSSNALYGGGAIYFSQDSPSSILFNTCVFKNNSAGGLGGAFLSYSGRSDEFIFVESEINGNRAGYYGGGIAVLVNPSLSIYDEYVSIFDAKKTKILRNEATIGGGLFFNTLDTISLDSESSISNNVATKYSPGVFYNKINKLQNSAVVDNNYIRDGSSIIQSQTNQYPSTISLFQQDQISELSNAEIIPGYTQIFYAKFKDANGNLANTSLLFNMQTYWKLTLTSIEGTIIIDDLNFSPSGDFLMIECKTSLLRRDIKGDRFSLSMTMDTKSALQAFSDMQVVKSFNISVGSCGAAEYIEVRTANDGNDYYICSNRPSIIVGVTISALFVGCIVCIVLVIFTVKFCFLYKDQRRKAKKEKELEMKLRDFELNYTKLGDTNASALSSQSASGIDYWMIKEEDIEIQQKVAEGAQGSVFKGKWFIEILISNIYSKFRDLKPGNVLLDNQMKAKICDLGVSKIVADNMVEKTNQIGTFNFMAIETFNGTEYNEKCDVFSYAIILWQLIFEENAIYSNELLKNKRVSYFMTDQDRQVYEKLTPQNFNNYYIAKLISEGLRYPLPSISKSLEEEKKLFVWVEEYMNQEGIDTSRLTIRILPIYFSLIESCWRADYNQRPSFSFIVKKLQEMIELADKI</sequence>
<dbReference type="Gene3D" id="1.10.510.10">
    <property type="entry name" value="Transferase(Phosphotransferase) domain 1"/>
    <property type="match status" value="1"/>
</dbReference>
<proteinExistence type="predicted"/>
<dbReference type="OrthoDB" id="4062651at2759"/>
<dbReference type="GeneID" id="8863409"/>
<dbReference type="InterPro" id="IPR051681">
    <property type="entry name" value="Ser/Thr_Kinases-Pseudokinases"/>
</dbReference>
<keyword evidence="4" id="KW-1185">Reference proteome</keyword>
<name>D2VZ59_NAEGR</name>
<dbReference type="GO" id="GO:0004674">
    <property type="term" value="F:protein serine/threonine kinase activity"/>
    <property type="evidence" value="ECO:0007669"/>
    <property type="project" value="TreeGrafter"/>
</dbReference>
<keyword evidence="1" id="KW-0472">Membrane</keyword>
<evidence type="ECO:0000313" key="4">
    <source>
        <dbReference type="Proteomes" id="UP000006671"/>
    </source>
</evidence>
<dbReference type="InterPro" id="IPR011050">
    <property type="entry name" value="Pectin_lyase_fold/virulence"/>
</dbReference>
<keyword evidence="1" id="KW-0812">Transmembrane</keyword>